<gene>
    <name evidence="2" type="ORF">Tci_025103</name>
</gene>
<dbReference type="Pfam" id="PF22936">
    <property type="entry name" value="Pol_BBD"/>
    <property type="match status" value="1"/>
</dbReference>
<feature type="domain" description="Retrovirus-related Pol polyprotein from transposon TNT 1-94-like beta-barrel" evidence="1">
    <location>
        <begin position="76"/>
        <end position="144"/>
    </location>
</feature>
<proteinExistence type="predicted"/>
<organism evidence="2">
    <name type="scientific">Tanacetum cinerariifolium</name>
    <name type="common">Dalmatian daisy</name>
    <name type="synonym">Chrysanthemum cinerariifolium</name>
    <dbReference type="NCBI Taxonomy" id="118510"/>
    <lineage>
        <taxon>Eukaryota</taxon>
        <taxon>Viridiplantae</taxon>
        <taxon>Streptophyta</taxon>
        <taxon>Embryophyta</taxon>
        <taxon>Tracheophyta</taxon>
        <taxon>Spermatophyta</taxon>
        <taxon>Magnoliopsida</taxon>
        <taxon>eudicotyledons</taxon>
        <taxon>Gunneridae</taxon>
        <taxon>Pentapetalae</taxon>
        <taxon>asterids</taxon>
        <taxon>campanulids</taxon>
        <taxon>Asterales</taxon>
        <taxon>Asteraceae</taxon>
        <taxon>Asteroideae</taxon>
        <taxon>Anthemideae</taxon>
        <taxon>Anthemidinae</taxon>
        <taxon>Tanacetum</taxon>
    </lineage>
</organism>
<evidence type="ECO:0000313" key="2">
    <source>
        <dbReference type="EMBL" id="GEU53125.1"/>
    </source>
</evidence>
<name>A0A6L2KYQ8_TANCI</name>
<reference evidence="2" key="1">
    <citation type="journal article" date="2019" name="Sci. Rep.">
        <title>Draft genome of Tanacetum cinerariifolium, the natural source of mosquito coil.</title>
        <authorList>
            <person name="Yamashiro T."/>
            <person name="Shiraishi A."/>
            <person name="Satake H."/>
            <person name="Nakayama K."/>
        </authorList>
    </citation>
    <scope>NUCLEOTIDE SEQUENCE</scope>
</reference>
<comment type="caution">
    <text evidence="2">The sequence shown here is derived from an EMBL/GenBank/DDBJ whole genome shotgun (WGS) entry which is preliminary data.</text>
</comment>
<accession>A0A6L2KYQ8</accession>
<dbReference type="InterPro" id="IPR054722">
    <property type="entry name" value="PolX-like_BBD"/>
</dbReference>
<protein>
    <recommendedName>
        <fullName evidence="1">Retrovirus-related Pol polyprotein from transposon TNT 1-94-like beta-barrel domain-containing protein</fullName>
    </recommendedName>
</protein>
<sequence>MMAGDDNNKNDGGSGGKIRENNKGKAACIKTETCLIPGLTYEDYQLFLKHFSGTGNSEGTKLVANMAHKEDEEGDWLFDSGCTEYITYLFEILVNKKATHFEAPIVIPNGDSIPVKRKGDYILSGGTKVNGVLYVLDFKCNLFSRKYTPFCPPHSAILSPNLFG</sequence>
<dbReference type="EMBL" id="BKCJ010003124">
    <property type="protein sequence ID" value="GEU53125.1"/>
    <property type="molecule type" value="Genomic_DNA"/>
</dbReference>
<evidence type="ECO:0000259" key="1">
    <source>
        <dbReference type="Pfam" id="PF22936"/>
    </source>
</evidence>
<dbReference type="AlphaFoldDB" id="A0A6L2KYQ8"/>